<evidence type="ECO:0000313" key="1">
    <source>
        <dbReference type="EMBL" id="KAD7476974.1"/>
    </source>
</evidence>
<protein>
    <submittedName>
        <fullName evidence="1">Uncharacterized protein</fullName>
    </submittedName>
</protein>
<name>A0A5N6PX49_9ASTR</name>
<dbReference type="EMBL" id="SZYD01000001">
    <property type="protein sequence ID" value="KAD7476974.1"/>
    <property type="molecule type" value="Genomic_DNA"/>
</dbReference>
<comment type="caution">
    <text evidence="1">The sequence shown here is derived from an EMBL/GenBank/DDBJ whole genome shotgun (WGS) entry which is preliminary data.</text>
</comment>
<gene>
    <name evidence="1" type="ORF">E3N88_00110</name>
</gene>
<dbReference type="Proteomes" id="UP000326396">
    <property type="component" value="Linkage Group LG1"/>
</dbReference>
<dbReference type="AlphaFoldDB" id="A0A5N6PX49"/>
<evidence type="ECO:0000313" key="2">
    <source>
        <dbReference type="Proteomes" id="UP000326396"/>
    </source>
</evidence>
<keyword evidence="2" id="KW-1185">Reference proteome</keyword>
<sequence length="176" mass="20530">MGHLMLDLYGTKETTDEVKEAEGVTLDQQASTVRGRREDTYRRHGRDILEKGMGRFMYKERKSPRSKHTLNAPSPTSQRGIEYSVGKQLVWKSIKFFSRVFVMHLLEFENPVFCFLIPNFKFLQVVFTPTHREMLIVNNACGGIRRDRGGDAEDKDETVDREEVLTRIFEEGRRIE</sequence>
<reference evidence="1 2" key="1">
    <citation type="submission" date="2019-05" db="EMBL/GenBank/DDBJ databases">
        <title>Mikania micrantha, genome provides insights into the molecular mechanism of rapid growth.</title>
        <authorList>
            <person name="Liu B."/>
        </authorList>
    </citation>
    <scope>NUCLEOTIDE SEQUENCE [LARGE SCALE GENOMIC DNA]</scope>
    <source>
        <strain evidence="1">NLD-2019</strain>
        <tissue evidence="1">Leaf</tissue>
    </source>
</reference>
<accession>A0A5N6PX49</accession>
<organism evidence="1 2">
    <name type="scientific">Mikania micrantha</name>
    <name type="common">bitter vine</name>
    <dbReference type="NCBI Taxonomy" id="192012"/>
    <lineage>
        <taxon>Eukaryota</taxon>
        <taxon>Viridiplantae</taxon>
        <taxon>Streptophyta</taxon>
        <taxon>Embryophyta</taxon>
        <taxon>Tracheophyta</taxon>
        <taxon>Spermatophyta</taxon>
        <taxon>Magnoliopsida</taxon>
        <taxon>eudicotyledons</taxon>
        <taxon>Gunneridae</taxon>
        <taxon>Pentapetalae</taxon>
        <taxon>asterids</taxon>
        <taxon>campanulids</taxon>
        <taxon>Asterales</taxon>
        <taxon>Asteraceae</taxon>
        <taxon>Asteroideae</taxon>
        <taxon>Heliantheae alliance</taxon>
        <taxon>Eupatorieae</taxon>
        <taxon>Mikania</taxon>
    </lineage>
</organism>
<proteinExistence type="predicted"/>